<reference evidence="1 2" key="1">
    <citation type="submission" date="2019-07" db="EMBL/GenBank/DDBJ databases">
        <authorList>
            <person name="Cremers G."/>
        </authorList>
    </citation>
    <scope>NUCLEOTIDE SEQUENCE [LARGE SCALE GENOMIC DNA]</scope>
</reference>
<dbReference type="Proteomes" id="UP000334340">
    <property type="component" value="Unassembled WGS sequence"/>
</dbReference>
<gene>
    <name evidence="1" type="ORF">MELA_02680</name>
</gene>
<dbReference type="AlphaFoldDB" id="A0A564ZLS1"/>
<evidence type="ECO:0008006" key="3">
    <source>
        <dbReference type="Google" id="ProtNLM"/>
    </source>
</evidence>
<sequence length="89" mass="9822">MGPNSDVDLLVVMPDGVHRRRTAQDLYRSLTGMGIAKDIVVATESDIRSYGDNPSLVLFPALREGRELYRAAEQIGSRLSWGLAHPREG</sequence>
<proteinExistence type="predicted"/>
<evidence type="ECO:0000313" key="2">
    <source>
        <dbReference type="Proteomes" id="UP000334340"/>
    </source>
</evidence>
<organism evidence="1 2">
    <name type="scientific">Candidatus Methylomirabilis lanthanidiphila</name>
    <dbReference type="NCBI Taxonomy" id="2211376"/>
    <lineage>
        <taxon>Bacteria</taxon>
        <taxon>Candidatus Methylomirabilota</taxon>
        <taxon>Candidatus Methylomirabilia</taxon>
        <taxon>Candidatus Methylomirabilales</taxon>
        <taxon>Candidatus Methylomirabilaceae</taxon>
        <taxon>Candidatus Methylomirabilis</taxon>
    </lineage>
</organism>
<name>A0A564ZLS1_9BACT</name>
<dbReference type="EMBL" id="CABIKM010000048">
    <property type="protein sequence ID" value="VUZ86280.1"/>
    <property type="molecule type" value="Genomic_DNA"/>
</dbReference>
<accession>A0A564ZLS1</accession>
<keyword evidence="2" id="KW-1185">Reference proteome</keyword>
<dbReference type="InterPro" id="IPR043519">
    <property type="entry name" value="NT_sf"/>
</dbReference>
<dbReference type="SUPFAM" id="SSF81301">
    <property type="entry name" value="Nucleotidyltransferase"/>
    <property type="match status" value="1"/>
</dbReference>
<protein>
    <recommendedName>
        <fullName evidence="3">Polymerase nucleotidyl transferase domain-containing protein</fullName>
    </recommendedName>
</protein>
<evidence type="ECO:0000313" key="1">
    <source>
        <dbReference type="EMBL" id="VUZ86280.1"/>
    </source>
</evidence>